<dbReference type="InterPro" id="IPR023198">
    <property type="entry name" value="PGP-like_dom2"/>
</dbReference>
<gene>
    <name evidence="1" type="ORF">FFA01_19010</name>
</gene>
<name>A0ABQ0UQ34_9MICO</name>
<protein>
    <submittedName>
        <fullName evidence="1">5'-nucleotidase</fullName>
    </submittedName>
</protein>
<dbReference type="EMBL" id="BJUV01000017">
    <property type="protein sequence ID" value="GEK83592.1"/>
    <property type="molecule type" value="Genomic_DNA"/>
</dbReference>
<dbReference type="Gene3D" id="1.10.150.240">
    <property type="entry name" value="Putative phosphatase, domain 2"/>
    <property type="match status" value="1"/>
</dbReference>
<dbReference type="InterPro" id="IPR041492">
    <property type="entry name" value="HAD_2"/>
</dbReference>
<dbReference type="Pfam" id="PF13419">
    <property type="entry name" value="HAD_2"/>
    <property type="match status" value="1"/>
</dbReference>
<dbReference type="InterPro" id="IPR050155">
    <property type="entry name" value="HAD-like_hydrolase_sf"/>
</dbReference>
<keyword evidence="2" id="KW-1185">Reference proteome</keyword>
<comment type="caution">
    <text evidence="1">The sequence shown here is derived from an EMBL/GenBank/DDBJ whole genome shotgun (WGS) entry which is preliminary data.</text>
</comment>
<organism evidence="1 2">
    <name type="scientific">Frigoribacterium faeni</name>
    <dbReference type="NCBI Taxonomy" id="145483"/>
    <lineage>
        <taxon>Bacteria</taxon>
        <taxon>Bacillati</taxon>
        <taxon>Actinomycetota</taxon>
        <taxon>Actinomycetes</taxon>
        <taxon>Micrococcales</taxon>
        <taxon>Microbacteriaceae</taxon>
        <taxon>Frigoribacterium</taxon>
    </lineage>
</organism>
<reference evidence="1 2" key="1">
    <citation type="submission" date="2019-07" db="EMBL/GenBank/DDBJ databases">
        <title>Whole genome shotgun sequence of Frigoribacterium faeni NBRC 103066.</title>
        <authorList>
            <person name="Hosoyama A."/>
            <person name="Uohara A."/>
            <person name="Ohji S."/>
            <person name="Ichikawa N."/>
        </authorList>
    </citation>
    <scope>NUCLEOTIDE SEQUENCE [LARGE SCALE GENOMIC DNA]</scope>
    <source>
        <strain evidence="1 2">NBRC 103066</strain>
    </source>
</reference>
<dbReference type="Proteomes" id="UP000321154">
    <property type="component" value="Unassembled WGS sequence"/>
</dbReference>
<dbReference type="PANTHER" id="PTHR43434:SF20">
    <property type="entry name" value="5'-NUCLEOTIDASE"/>
    <property type="match status" value="1"/>
</dbReference>
<sequence length="235" mass="24488">MSAPVPKLVSMTLPYTAVLYDLDGTIADSAPAITASLAHTIEALGLPVPPASELIAWVGPPLPQSFEVRLGLSGGRLDEAMRLYRAHYLETGALESPIYPGVPDLMAAVHAAGIPTSTATSKPETPATRILVANGLDRYLDLITGASDDEVRNTKADVVAEALRRLEARGADLTRPVLIGDRHHDVEGAAVHGVPTIIAGWGYGDESEYAGAVEVAADVDELAALLGVTLLRGAA</sequence>
<proteinExistence type="predicted"/>
<evidence type="ECO:0000313" key="2">
    <source>
        <dbReference type="Proteomes" id="UP000321154"/>
    </source>
</evidence>
<dbReference type="Gene3D" id="3.40.50.1000">
    <property type="entry name" value="HAD superfamily/HAD-like"/>
    <property type="match status" value="1"/>
</dbReference>
<dbReference type="InterPro" id="IPR036412">
    <property type="entry name" value="HAD-like_sf"/>
</dbReference>
<evidence type="ECO:0000313" key="1">
    <source>
        <dbReference type="EMBL" id="GEK83592.1"/>
    </source>
</evidence>
<accession>A0ABQ0UQ34</accession>
<dbReference type="SUPFAM" id="SSF56784">
    <property type="entry name" value="HAD-like"/>
    <property type="match status" value="1"/>
</dbReference>
<dbReference type="PANTHER" id="PTHR43434">
    <property type="entry name" value="PHOSPHOGLYCOLATE PHOSPHATASE"/>
    <property type="match status" value="1"/>
</dbReference>
<dbReference type="InterPro" id="IPR023214">
    <property type="entry name" value="HAD_sf"/>
</dbReference>